<proteinExistence type="predicted"/>
<dbReference type="CDD" id="cd10032">
    <property type="entry name" value="UDG-F6_HDG"/>
    <property type="match status" value="1"/>
</dbReference>
<dbReference type="InterPro" id="IPR036895">
    <property type="entry name" value="Uracil-DNA_glycosylase-like_sf"/>
</dbReference>
<dbReference type="Proteomes" id="UP000733611">
    <property type="component" value="Unassembled WGS sequence"/>
</dbReference>
<evidence type="ECO:0000256" key="1">
    <source>
        <dbReference type="SAM" id="MobiDB-lite"/>
    </source>
</evidence>
<organism evidence="3 4">
    <name type="scientific">Candidatus Anaerobiospirillum pullicola</name>
    <dbReference type="NCBI Taxonomy" id="2838451"/>
    <lineage>
        <taxon>Bacteria</taxon>
        <taxon>Pseudomonadati</taxon>
        <taxon>Pseudomonadota</taxon>
        <taxon>Gammaproteobacteria</taxon>
        <taxon>Aeromonadales</taxon>
        <taxon>Succinivibrionaceae</taxon>
        <taxon>Anaerobiospirillum</taxon>
    </lineage>
</organism>
<reference evidence="3" key="1">
    <citation type="journal article" date="2021" name="PeerJ">
        <title>Extensive microbial diversity within the chicken gut microbiome revealed by metagenomics and culture.</title>
        <authorList>
            <person name="Gilroy R."/>
            <person name="Ravi A."/>
            <person name="Getino M."/>
            <person name="Pursley I."/>
            <person name="Horton D.L."/>
            <person name="Alikhan N.F."/>
            <person name="Baker D."/>
            <person name="Gharbi K."/>
            <person name="Hall N."/>
            <person name="Watson M."/>
            <person name="Adriaenssens E.M."/>
            <person name="Foster-Nyarko E."/>
            <person name="Jarju S."/>
            <person name="Secka A."/>
            <person name="Antonio M."/>
            <person name="Oren A."/>
            <person name="Chaudhuri R.R."/>
            <person name="La Ragione R."/>
            <person name="Hildebrand F."/>
            <person name="Pallen M.J."/>
        </authorList>
    </citation>
    <scope>NUCLEOTIDE SEQUENCE</scope>
    <source>
        <strain evidence="3">378</strain>
    </source>
</reference>
<dbReference type="EMBL" id="JAHLFE010000036">
    <property type="protein sequence ID" value="MBU3843629.1"/>
    <property type="molecule type" value="Genomic_DNA"/>
</dbReference>
<accession>A0A948WZ22</accession>
<comment type="caution">
    <text evidence="3">The sequence shown here is derived from an EMBL/GenBank/DDBJ whole genome shotgun (WGS) entry which is preliminary data.</text>
</comment>
<evidence type="ECO:0000313" key="4">
    <source>
        <dbReference type="Proteomes" id="UP000733611"/>
    </source>
</evidence>
<dbReference type="AlphaFoldDB" id="A0A948WZ22"/>
<evidence type="ECO:0000259" key="2">
    <source>
        <dbReference type="SMART" id="SM00986"/>
    </source>
</evidence>
<gene>
    <name evidence="3" type="ORF">H9847_01965</name>
</gene>
<name>A0A948WZ22_9GAMM</name>
<protein>
    <submittedName>
        <fullName evidence="3">Uracil-DNA glycosylase family protein</fullName>
    </submittedName>
</protein>
<reference evidence="3" key="2">
    <citation type="submission" date="2021-04" db="EMBL/GenBank/DDBJ databases">
        <authorList>
            <person name="Gilroy R."/>
        </authorList>
    </citation>
    <scope>NUCLEOTIDE SEQUENCE</scope>
    <source>
        <strain evidence="3">378</strain>
    </source>
</reference>
<sequence>MRFVKTPKASSTAPAPAEHTARAASTERIVGFAPFIPPQPRVLILGSMPSVKSLEQGFYYAHPRNRFFRIIGHFLFLQRHPQCPPVDLDSPQASELIAEQTIALLTVAARQEALNSLGIALYDVIYSCVRPGSLDSNIRDVEYSDILGLLQEQPHIKLLVTNGSFAAQALQRSTLRPLQKQAASLPCSYLSLPSTSPANTVKLSVLLRSYYQLLPALGLSRAKS</sequence>
<feature type="domain" description="Uracil-DNA glycosylase-like" evidence="2">
    <location>
        <begin position="33"/>
        <end position="214"/>
    </location>
</feature>
<dbReference type="SMART" id="SM00986">
    <property type="entry name" value="UDG"/>
    <property type="match status" value="1"/>
</dbReference>
<dbReference type="InterPro" id="IPR005122">
    <property type="entry name" value="Uracil-DNA_glycosylase-like"/>
</dbReference>
<dbReference type="Gene3D" id="3.40.470.10">
    <property type="entry name" value="Uracil-DNA glycosylase-like domain"/>
    <property type="match status" value="1"/>
</dbReference>
<feature type="region of interest" description="Disordered" evidence="1">
    <location>
        <begin position="1"/>
        <end position="20"/>
    </location>
</feature>
<evidence type="ECO:0000313" key="3">
    <source>
        <dbReference type="EMBL" id="MBU3843629.1"/>
    </source>
</evidence>
<dbReference type="SMART" id="SM00987">
    <property type="entry name" value="UreE_C"/>
    <property type="match status" value="1"/>
</dbReference>
<dbReference type="Pfam" id="PF03167">
    <property type="entry name" value="UDG"/>
    <property type="match status" value="1"/>
</dbReference>
<dbReference type="SUPFAM" id="SSF52141">
    <property type="entry name" value="Uracil-DNA glycosylase-like"/>
    <property type="match status" value="1"/>
</dbReference>